<feature type="chain" id="PRO_5045390546" description="Secretory lipase" evidence="1">
    <location>
        <begin position="27"/>
        <end position="424"/>
    </location>
</feature>
<keyword evidence="3" id="KW-1185">Reference proteome</keyword>
<evidence type="ECO:0008006" key="4">
    <source>
        <dbReference type="Google" id="ProtNLM"/>
    </source>
</evidence>
<dbReference type="InterPro" id="IPR029058">
    <property type="entry name" value="AB_hydrolase_fold"/>
</dbReference>
<dbReference type="EMBL" id="CP027231">
    <property type="protein sequence ID" value="AVM53173.1"/>
    <property type="molecule type" value="Genomic_DNA"/>
</dbReference>
<dbReference type="PANTHER" id="PTHR34853:SF1">
    <property type="entry name" value="LIPASE 5"/>
    <property type="match status" value="1"/>
</dbReference>
<organism evidence="2 3">
    <name type="scientific">Bacteroides zoogleoformans</name>
    <dbReference type="NCBI Taxonomy" id="28119"/>
    <lineage>
        <taxon>Bacteria</taxon>
        <taxon>Pseudomonadati</taxon>
        <taxon>Bacteroidota</taxon>
        <taxon>Bacteroidia</taxon>
        <taxon>Bacteroidales</taxon>
        <taxon>Bacteroidaceae</taxon>
        <taxon>Bacteroides</taxon>
    </lineage>
</organism>
<evidence type="ECO:0000256" key="1">
    <source>
        <dbReference type="SAM" id="SignalP"/>
    </source>
</evidence>
<name>A0ABN5IN28_9BACE</name>
<protein>
    <recommendedName>
        <fullName evidence="4">Secretory lipase</fullName>
    </recommendedName>
</protein>
<dbReference type="Gene3D" id="1.10.260.160">
    <property type="match status" value="1"/>
</dbReference>
<evidence type="ECO:0000313" key="2">
    <source>
        <dbReference type="EMBL" id="AVM53173.1"/>
    </source>
</evidence>
<accession>A0ABN5IN28</accession>
<dbReference type="InterPro" id="IPR005152">
    <property type="entry name" value="Lipase_secreted"/>
</dbReference>
<feature type="signal peptide" evidence="1">
    <location>
        <begin position="1"/>
        <end position="26"/>
    </location>
</feature>
<evidence type="ECO:0000313" key="3">
    <source>
        <dbReference type="Proteomes" id="UP000238304"/>
    </source>
</evidence>
<sequence>MNMLTHIRSLATGLLGALLLAGVFSACDRKDSEPFVPMEYVTFSGELFTKNLRLKEVVDETQGQLHVGALEPILSGQGLSESEIKSIMQKVNMYIQLSGECYAHAITYHTTGPKGEPIVASGMIYYPKSGRPKGVIEIVPWSKSKKECGTENYAFMPEIIPGMSAYVHIVADQVGYGATADVPIAYLQYDNVAVVAADMRRAAEEFVYNRHHCKLSAESILMGYSLGGGGALSLAQYYQGHPERGVKVKDLFIGGGVYDPSLMVKEIFASGHAGYAQIPSVICSFDHYDDLQIDFGKVFKGDLLKHYKDWCYGQYNLTELTESLGTDLRGYFTDEFLGREESEEYRKLLEICRQKKISLEQKPDFKIHLSHARKDELVPTSCSDWLYEELSAMGAEVEYNKYNANHLTCSLFTFWELWMALGSR</sequence>
<keyword evidence="1" id="KW-0732">Signal</keyword>
<dbReference type="PANTHER" id="PTHR34853">
    <property type="match status" value="1"/>
</dbReference>
<gene>
    <name evidence="2" type="ORF">C4H11_09725</name>
</gene>
<dbReference type="RefSeq" id="WP_106041577.1">
    <property type="nucleotide sequence ID" value="NZ_CP027231.1"/>
</dbReference>
<dbReference type="Gene3D" id="3.40.50.1820">
    <property type="entry name" value="alpha/beta hydrolase"/>
    <property type="match status" value="1"/>
</dbReference>
<dbReference type="SUPFAM" id="SSF53474">
    <property type="entry name" value="alpha/beta-Hydrolases"/>
    <property type="match status" value="1"/>
</dbReference>
<proteinExistence type="predicted"/>
<dbReference type="Proteomes" id="UP000238304">
    <property type="component" value="Chromosome"/>
</dbReference>
<reference evidence="2 3" key="1">
    <citation type="submission" date="2018-02" db="EMBL/GenBank/DDBJ databases">
        <authorList>
            <person name="Holder M.E."/>
            <person name="Ajami N.J."/>
            <person name="Petrosino J.F."/>
        </authorList>
    </citation>
    <scope>NUCLEOTIDE SEQUENCE [LARGE SCALE GENOMIC DNA]</scope>
    <source>
        <strain evidence="2 3">ATCC 33285</strain>
    </source>
</reference>